<organism evidence="2 3">
    <name type="scientific">Pseudomonas fluorescens</name>
    <dbReference type="NCBI Taxonomy" id="294"/>
    <lineage>
        <taxon>Bacteria</taxon>
        <taxon>Pseudomonadati</taxon>
        <taxon>Pseudomonadota</taxon>
        <taxon>Gammaproteobacteria</taxon>
        <taxon>Pseudomonadales</taxon>
        <taxon>Pseudomonadaceae</taxon>
        <taxon>Pseudomonas</taxon>
    </lineage>
</organism>
<dbReference type="AlphaFoldDB" id="A0A0F4T5R7"/>
<dbReference type="EMBL" id="LACC01000036">
    <property type="protein sequence ID" value="KJZ39798.1"/>
    <property type="molecule type" value="Genomic_DNA"/>
</dbReference>
<evidence type="ECO:0000256" key="1">
    <source>
        <dbReference type="SAM" id="Phobius"/>
    </source>
</evidence>
<evidence type="ECO:0000313" key="2">
    <source>
        <dbReference type="EMBL" id="KJZ39798.1"/>
    </source>
</evidence>
<reference evidence="2 3" key="1">
    <citation type="submission" date="2015-03" db="EMBL/GenBank/DDBJ databases">
        <title>Comparative genomics of Pseudomonas insights into diversity of traits involved in vanlence and defense.</title>
        <authorList>
            <person name="Qin Y."/>
        </authorList>
    </citation>
    <scope>NUCLEOTIDE SEQUENCE [LARGE SCALE GENOMIC DNA]</scope>
    <source>
        <strain evidence="2 3">C8</strain>
    </source>
</reference>
<keyword evidence="1" id="KW-0472">Membrane</keyword>
<dbReference type="Proteomes" id="UP000033588">
    <property type="component" value="Unassembled WGS sequence"/>
</dbReference>
<name>A0A0F4T5R7_PSEFL</name>
<keyword evidence="1" id="KW-1133">Transmembrane helix</keyword>
<dbReference type="PATRIC" id="fig|294.132.peg.4282"/>
<accession>A0A0F4T5R7</accession>
<proteinExistence type="predicted"/>
<feature type="transmembrane region" description="Helical" evidence="1">
    <location>
        <begin position="34"/>
        <end position="52"/>
    </location>
</feature>
<comment type="caution">
    <text evidence="2">The sequence shown here is derived from an EMBL/GenBank/DDBJ whole genome shotgun (WGS) entry which is preliminary data.</text>
</comment>
<keyword evidence="1" id="KW-0812">Transmembrane</keyword>
<evidence type="ECO:0000313" key="3">
    <source>
        <dbReference type="Proteomes" id="UP000033588"/>
    </source>
</evidence>
<gene>
    <name evidence="2" type="ORF">VC35_24805</name>
</gene>
<protein>
    <submittedName>
        <fullName evidence="2">Uncharacterized protein</fullName>
    </submittedName>
</protein>
<sequence>MLVFGALFFPSDDKQFSTMAAFGTFAVGGEWGGAVFYSLIAATSLLCVLSLARRHASAERVELAKA</sequence>